<proteinExistence type="predicted"/>
<dbReference type="Gene3D" id="1.20.5.110">
    <property type="match status" value="1"/>
</dbReference>
<evidence type="ECO:0000256" key="2">
    <source>
        <dbReference type="SAM" id="MobiDB-lite"/>
    </source>
</evidence>
<feature type="region of interest" description="Disordered" evidence="2">
    <location>
        <begin position="92"/>
        <end position="122"/>
    </location>
</feature>
<keyword evidence="3" id="KW-1133">Transmembrane helix</keyword>
<feature type="transmembrane region" description="Helical" evidence="3">
    <location>
        <begin position="274"/>
        <end position="296"/>
    </location>
</feature>
<dbReference type="AlphaFoldDB" id="A0A8J8SWN1"/>
<feature type="region of interest" description="Disordered" evidence="2">
    <location>
        <begin position="136"/>
        <end position="179"/>
    </location>
</feature>
<keyword evidence="1" id="KW-0175">Coiled coil</keyword>
<dbReference type="EMBL" id="RRYP01018717">
    <property type="protein sequence ID" value="TNV73519.1"/>
    <property type="molecule type" value="Genomic_DNA"/>
</dbReference>
<dbReference type="Proteomes" id="UP000785679">
    <property type="component" value="Unassembled WGS sequence"/>
</dbReference>
<feature type="coiled-coil region" evidence="1">
    <location>
        <begin position="218"/>
        <end position="255"/>
    </location>
</feature>
<evidence type="ECO:0000256" key="1">
    <source>
        <dbReference type="SAM" id="Coils"/>
    </source>
</evidence>
<dbReference type="InterPro" id="IPR000727">
    <property type="entry name" value="T_SNARE_dom"/>
</dbReference>
<sequence>MAAQAVIDEITDQLEVLDSKLDRLTKNIARLEDCKNAAEKKKINDSALRDIEKINNDIRGLQYDLKRLPKDKEAEYVEQISTSKSKLAKLEKRLQRQSPKKTKEEMADLESQPSLKPKPNPKFDTVKNDLEEIELQEASGLRSQRSNKFKEPVISGRKRKQSTESAKRVASYQADVQNSEEAHLREEKIDMNKASAEVVGSAALRIQDKSKQAVERMIKKLGAAEELAQEELMELQKQNEKIMKIDTTLNQIEATSQRTMKYVRYFGKTMMTDKFMICMIMMILIVIVVLIVVAILKKRE</sequence>
<keyword evidence="3" id="KW-0812">Transmembrane</keyword>
<dbReference type="SUPFAM" id="SSF58038">
    <property type="entry name" value="SNARE fusion complex"/>
    <property type="match status" value="1"/>
</dbReference>
<evidence type="ECO:0000259" key="4">
    <source>
        <dbReference type="PROSITE" id="PS50192"/>
    </source>
</evidence>
<feature type="domain" description="T-SNARE coiled-coil homology" evidence="4">
    <location>
        <begin position="204"/>
        <end position="266"/>
    </location>
</feature>
<gene>
    <name evidence="5" type="ORF">FGO68_gene10532</name>
</gene>
<organism evidence="5 6">
    <name type="scientific">Halteria grandinella</name>
    <dbReference type="NCBI Taxonomy" id="5974"/>
    <lineage>
        <taxon>Eukaryota</taxon>
        <taxon>Sar</taxon>
        <taxon>Alveolata</taxon>
        <taxon>Ciliophora</taxon>
        <taxon>Intramacronucleata</taxon>
        <taxon>Spirotrichea</taxon>
        <taxon>Stichotrichia</taxon>
        <taxon>Sporadotrichida</taxon>
        <taxon>Halteriidae</taxon>
        <taxon>Halteria</taxon>
    </lineage>
</organism>
<evidence type="ECO:0000313" key="6">
    <source>
        <dbReference type="Proteomes" id="UP000785679"/>
    </source>
</evidence>
<protein>
    <recommendedName>
        <fullName evidence="4">t-SNARE coiled-coil homology domain-containing protein</fullName>
    </recommendedName>
</protein>
<dbReference type="PROSITE" id="PS50192">
    <property type="entry name" value="T_SNARE"/>
    <property type="match status" value="1"/>
</dbReference>
<evidence type="ECO:0000256" key="3">
    <source>
        <dbReference type="SAM" id="Phobius"/>
    </source>
</evidence>
<accession>A0A8J8SWN1</accession>
<feature type="coiled-coil region" evidence="1">
    <location>
        <begin position="7"/>
        <end position="41"/>
    </location>
</feature>
<name>A0A8J8SWN1_HALGN</name>
<dbReference type="OrthoDB" id="323076at2759"/>
<evidence type="ECO:0000313" key="5">
    <source>
        <dbReference type="EMBL" id="TNV73519.1"/>
    </source>
</evidence>
<keyword evidence="6" id="KW-1185">Reference proteome</keyword>
<keyword evidence="3" id="KW-0472">Membrane</keyword>
<comment type="caution">
    <text evidence="5">The sequence shown here is derived from an EMBL/GenBank/DDBJ whole genome shotgun (WGS) entry which is preliminary data.</text>
</comment>
<reference evidence="5" key="1">
    <citation type="submission" date="2019-06" db="EMBL/GenBank/DDBJ databases">
        <authorList>
            <person name="Zheng W."/>
        </authorList>
    </citation>
    <scope>NUCLEOTIDE SEQUENCE</scope>
    <source>
        <strain evidence="5">QDHG01</strain>
    </source>
</reference>